<dbReference type="AlphaFoldDB" id="A0A9E9C951"/>
<keyword evidence="2" id="KW-0812">Transmembrane</keyword>
<sequence>MTLMATMIGKVALSGMCAGIALYVAVRSDNQAIQATAALTSSCLLGFSVTTLALERHRERKTREANTDVYLELLRQMNTQPHRPTLPQQPSVCRGCCHYHGKMYGGNLLVCAMHPYGADGDQCHDWEGHNHPGRSDHPDQPLISDMYPDQDSLIE</sequence>
<feature type="transmembrane region" description="Helical" evidence="2">
    <location>
        <begin position="7"/>
        <end position="26"/>
    </location>
</feature>
<keyword evidence="2" id="KW-1133">Transmembrane helix</keyword>
<feature type="transmembrane region" description="Helical" evidence="2">
    <location>
        <begin position="32"/>
        <end position="54"/>
    </location>
</feature>
<dbReference type="EMBL" id="CP113797">
    <property type="protein sequence ID" value="WAL59147.1"/>
    <property type="molecule type" value="Genomic_DNA"/>
</dbReference>
<evidence type="ECO:0000256" key="2">
    <source>
        <dbReference type="SAM" id="Phobius"/>
    </source>
</evidence>
<name>A0A9E9C951_9CYAN</name>
<accession>A0A9E9C951</accession>
<evidence type="ECO:0000313" key="3">
    <source>
        <dbReference type="EMBL" id="WAL59147.1"/>
    </source>
</evidence>
<feature type="region of interest" description="Disordered" evidence="1">
    <location>
        <begin position="127"/>
        <end position="155"/>
    </location>
</feature>
<gene>
    <name evidence="3" type="ORF">OXH18_18495</name>
</gene>
<dbReference type="RefSeq" id="WP_268608763.1">
    <property type="nucleotide sequence ID" value="NZ_CP113797.1"/>
</dbReference>
<keyword evidence="2" id="KW-0472">Membrane</keyword>
<reference evidence="3" key="1">
    <citation type="submission" date="2022-12" db="EMBL/GenBank/DDBJ databases">
        <title>Polyphasic identification of a Novel Hot-Spring Cyanobacterium Ocullathermofonsia sinensis gen nov. sp. nov. and Genomic Insights on its Adaptations to the Thermal Habitat.</title>
        <authorList>
            <person name="Daroch M."/>
            <person name="Tang J."/>
            <person name="Jiang Y."/>
        </authorList>
    </citation>
    <scope>NUCLEOTIDE SEQUENCE</scope>
    <source>
        <strain evidence="3">PKUAC-SCTA174</strain>
    </source>
</reference>
<organism evidence="3 4">
    <name type="scientific">Thermocoleostomius sinensis A174</name>
    <dbReference type="NCBI Taxonomy" id="2016057"/>
    <lineage>
        <taxon>Bacteria</taxon>
        <taxon>Bacillati</taxon>
        <taxon>Cyanobacteriota</taxon>
        <taxon>Cyanophyceae</taxon>
        <taxon>Oculatellales</taxon>
        <taxon>Oculatellaceae</taxon>
        <taxon>Thermocoleostomius</taxon>
    </lineage>
</organism>
<evidence type="ECO:0000256" key="1">
    <source>
        <dbReference type="SAM" id="MobiDB-lite"/>
    </source>
</evidence>
<feature type="compositionally biased region" description="Basic and acidic residues" evidence="1">
    <location>
        <begin position="127"/>
        <end position="139"/>
    </location>
</feature>
<protein>
    <submittedName>
        <fullName evidence="3">Uncharacterized protein</fullName>
    </submittedName>
</protein>
<evidence type="ECO:0000313" key="4">
    <source>
        <dbReference type="Proteomes" id="UP001163152"/>
    </source>
</evidence>
<keyword evidence="4" id="KW-1185">Reference proteome</keyword>
<dbReference type="Proteomes" id="UP001163152">
    <property type="component" value="Chromosome"/>
</dbReference>
<proteinExistence type="predicted"/>
<dbReference type="KEGG" id="tsin:OXH18_18495"/>